<name>A0A934QYA3_9BACT</name>
<dbReference type="AlphaFoldDB" id="A0A934QYA3"/>
<accession>A0A934QYA3</accession>
<evidence type="ECO:0000313" key="4">
    <source>
        <dbReference type="Proteomes" id="UP000600139"/>
    </source>
</evidence>
<reference evidence="3" key="1">
    <citation type="submission" date="2021-01" db="EMBL/GenBank/DDBJ databases">
        <title>Modified the classification status of verrucomicrobia.</title>
        <authorList>
            <person name="Feng X."/>
        </authorList>
    </citation>
    <scope>NUCLEOTIDE SEQUENCE</scope>
    <source>
        <strain evidence="3">JCM 18052</strain>
    </source>
</reference>
<feature type="domain" description="Glycosyltransferase subfamily 4-like N-terminal" evidence="2">
    <location>
        <begin position="13"/>
        <end position="166"/>
    </location>
</feature>
<dbReference type="PANTHER" id="PTHR12526:SF638">
    <property type="entry name" value="SPORE COAT PROTEIN SA"/>
    <property type="match status" value="1"/>
</dbReference>
<dbReference type="EMBL" id="JAENIK010000004">
    <property type="protein sequence ID" value="MBK1814908.1"/>
    <property type="molecule type" value="Genomic_DNA"/>
</dbReference>
<sequence length="367" mass="40215">MKVIQILPELNSGGVERGTLEIASYLVREGHEAVVVSNGGRLVEELERSGARHVAMPIHRKSLATLLQVGHLRSLLTREAPDVIHIRSRVPGWVTWLAWRSMDPATRPRLVSTVHGFYSVNPYSSIMAKGERVIAVSRCIREYILENYPKTDAGKIRVIPRGIEPEKYFPEYSAPAGWLAEWRAAHPGLAGKCVLLLPGRITRLKGHDDFFRLVAALKEAGVPVHGLVAGDTHAKKHAYMDELRATVERLGIGSELTFLGHRGDIREVMTVSDIVFALSQQPESFGRTVLEALALGKRVVGYDCGGVGELLGELFPPGRVALGDTASLLEVTRRVIAARPAPAAVGEPFTLEAMCRSTLDVYCELGR</sequence>
<dbReference type="Proteomes" id="UP000600139">
    <property type="component" value="Unassembled WGS sequence"/>
</dbReference>
<feature type="domain" description="Glycosyl transferase family 1" evidence="1">
    <location>
        <begin position="190"/>
        <end position="313"/>
    </location>
</feature>
<dbReference type="InterPro" id="IPR028098">
    <property type="entry name" value="Glyco_trans_4-like_N"/>
</dbReference>
<dbReference type="RefSeq" id="WP_200349856.1">
    <property type="nucleotide sequence ID" value="NZ_BAABHZ010000010.1"/>
</dbReference>
<comment type="caution">
    <text evidence="3">The sequence shown here is derived from an EMBL/GenBank/DDBJ whole genome shotgun (WGS) entry which is preliminary data.</text>
</comment>
<evidence type="ECO:0000259" key="2">
    <source>
        <dbReference type="Pfam" id="PF13439"/>
    </source>
</evidence>
<dbReference type="PANTHER" id="PTHR12526">
    <property type="entry name" value="GLYCOSYLTRANSFERASE"/>
    <property type="match status" value="1"/>
</dbReference>
<dbReference type="InterPro" id="IPR001296">
    <property type="entry name" value="Glyco_trans_1"/>
</dbReference>
<gene>
    <name evidence="3" type="ORF">JIN84_04735</name>
</gene>
<dbReference type="CDD" id="cd03819">
    <property type="entry name" value="GT4_WavL-like"/>
    <property type="match status" value="1"/>
</dbReference>
<dbReference type="Pfam" id="PF00534">
    <property type="entry name" value="Glycos_transf_1"/>
    <property type="match status" value="1"/>
</dbReference>
<evidence type="ECO:0000259" key="1">
    <source>
        <dbReference type="Pfam" id="PF00534"/>
    </source>
</evidence>
<dbReference type="Pfam" id="PF13439">
    <property type="entry name" value="Glyco_transf_4"/>
    <property type="match status" value="1"/>
</dbReference>
<proteinExistence type="predicted"/>
<dbReference type="GO" id="GO:0016757">
    <property type="term" value="F:glycosyltransferase activity"/>
    <property type="evidence" value="ECO:0007669"/>
    <property type="project" value="InterPro"/>
</dbReference>
<protein>
    <submittedName>
        <fullName evidence="3">Glycosyltransferase family 4 protein</fullName>
    </submittedName>
</protein>
<evidence type="ECO:0000313" key="3">
    <source>
        <dbReference type="EMBL" id="MBK1814908.1"/>
    </source>
</evidence>
<dbReference type="SUPFAM" id="SSF53756">
    <property type="entry name" value="UDP-Glycosyltransferase/glycogen phosphorylase"/>
    <property type="match status" value="1"/>
</dbReference>
<keyword evidence="4" id="KW-1185">Reference proteome</keyword>
<dbReference type="Gene3D" id="3.40.50.2000">
    <property type="entry name" value="Glycogen Phosphorylase B"/>
    <property type="match status" value="2"/>
</dbReference>
<organism evidence="3 4">
    <name type="scientific">Luteolibacter yonseiensis</name>
    <dbReference type="NCBI Taxonomy" id="1144680"/>
    <lineage>
        <taxon>Bacteria</taxon>
        <taxon>Pseudomonadati</taxon>
        <taxon>Verrucomicrobiota</taxon>
        <taxon>Verrucomicrobiia</taxon>
        <taxon>Verrucomicrobiales</taxon>
        <taxon>Verrucomicrobiaceae</taxon>
        <taxon>Luteolibacter</taxon>
    </lineage>
</organism>